<evidence type="ECO:0000256" key="11">
    <source>
        <dbReference type="PIRSR" id="PIRSR605002-2"/>
    </source>
</evidence>
<proteinExistence type="inferred from homology"/>
<keyword evidence="13" id="KW-0378">Hydrolase</keyword>
<evidence type="ECO:0000256" key="6">
    <source>
        <dbReference type="ARBA" id="ARBA00022490"/>
    </source>
</evidence>
<dbReference type="InterPro" id="IPR005002">
    <property type="entry name" value="PMM"/>
</dbReference>
<evidence type="ECO:0000256" key="7">
    <source>
        <dbReference type="ARBA" id="ARBA00022723"/>
    </source>
</evidence>
<dbReference type="EMBL" id="PFEQ01000013">
    <property type="protein sequence ID" value="PJE74044.1"/>
    <property type="molecule type" value="Genomic_DNA"/>
</dbReference>
<dbReference type="UniPathway" id="UPA00126">
    <property type="reaction ID" value="UER00424"/>
</dbReference>
<feature type="binding site" evidence="12">
    <location>
        <position position="11"/>
    </location>
    <ligand>
        <name>Mg(2+)</name>
        <dbReference type="ChEBI" id="CHEBI:18420"/>
        <label>1</label>
    </ligand>
</feature>
<evidence type="ECO:0000313" key="14">
    <source>
        <dbReference type="Proteomes" id="UP000228700"/>
    </source>
</evidence>
<dbReference type="InterPro" id="IPR023214">
    <property type="entry name" value="HAD_sf"/>
</dbReference>
<comment type="pathway">
    <text evidence="2">Nucleotide-sugar biosynthesis; GDP-alpha-D-mannose biosynthesis; alpha-D-mannose 1-phosphate from D-fructose 6-phosphate: step 2/2.</text>
</comment>
<dbReference type="InterPro" id="IPR006379">
    <property type="entry name" value="HAD-SF_hydro_IIB"/>
</dbReference>
<dbReference type="PANTHER" id="PTHR10466">
    <property type="entry name" value="PHOSPHOMANNOMUTASE"/>
    <property type="match status" value="1"/>
</dbReference>
<keyword evidence="9" id="KW-0413">Isomerase</keyword>
<evidence type="ECO:0000256" key="10">
    <source>
        <dbReference type="PIRSR" id="PIRSR605002-1"/>
    </source>
</evidence>
<comment type="subcellular location">
    <subcellularLocation>
        <location evidence="1">Cytoplasm</location>
    </subcellularLocation>
</comment>
<dbReference type="Gene3D" id="3.40.50.1000">
    <property type="entry name" value="HAD superfamily/HAD-like"/>
    <property type="match status" value="1"/>
</dbReference>
<comment type="similarity">
    <text evidence="3">Belongs to the eukaryotic PMM family.</text>
</comment>
<dbReference type="GO" id="GO:0009298">
    <property type="term" value="P:GDP-mannose biosynthetic process"/>
    <property type="evidence" value="ECO:0007669"/>
    <property type="project" value="UniProtKB-UniPathway"/>
</dbReference>
<dbReference type="InterPro" id="IPR036412">
    <property type="entry name" value="HAD-like_sf"/>
</dbReference>
<comment type="cofactor">
    <cofactor evidence="12">
        <name>Mg(2+)</name>
        <dbReference type="ChEBI" id="CHEBI:18420"/>
    </cofactor>
</comment>
<keyword evidence="6" id="KW-0963">Cytoplasm</keyword>
<feature type="binding site" evidence="11">
    <location>
        <position position="18"/>
    </location>
    <ligand>
        <name>alpha-D-mannose 1-phosphate</name>
        <dbReference type="ChEBI" id="CHEBI:58409"/>
    </ligand>
</feature>
<feature type="binding site" evidence="11">
    <location>
        <position position="121"/>
    </location>
    <ligand>
        <name>alpha-D-mannose 1-phosphate</name>
        <dbReference type="ChEBI" id="CHEBI:58409"/>
    </ligand>
</feature>
<feature type="binding site" evidence="11">
    <location>
        <position position="172"/>
    </location>
    <ligand>
        <name>alpha-D-mannose 1-phosphate</name>
        <dbReference type="ChEBI" id="CHEBI:58409"/>
    </ligand>
</feature>
<feature type="binding site" evidence="12">
    <location>
        <position position="9"/>
    </location>
    <ligand>
        <name>Mg(2+)</name>
        <dbReference type="ChEBI" id="CHEBI:18420"/>
        <label>1</label>
    </ligand>
</feature>
<evidence type="ECO:0000256" key="5">
    <source>
        <dbReference type="ARBA" id="ARBA00012730"/>
    </source>
</evidence>
<dbReference type="InterPro" id="IPR043169">
    <property type="entry name" value="PMM_cap"/>
</dbReference>
<dbReference type="Gene3D" id="3.30.1240.20">
    <property type="match status" value="1"/>
</dbReference>
<evidence type="ECO:0000256" key="4">
    <source>
        <dbReference type="ARBA" id="ARBA00011738"/>
    </source>
</evidence>
<evidence type="ECO:0000256" key="2">
    <source>
        <dbReference type="ARBA" id="ARBA00004699"/>
    </source>
</evidence>
<comment type="caution">
    <text evidence="13">The sequence shown here is derived from an EMBL/GenBank/DDBJ whole genome shotgun (WGS) entry which is preliminary data.</text>
</comment>
<keyword evidence="7 12" id="KW-0479">Metal-binding</keyword>
<dbReference type="Pfam" id="PF03332">
    <property type="entry name" value="PMM"/>
    <property type="match status" value="1"/>
</dbReference>
<name>A0A2M8LBR6_9BACT</name>
<gene>
    <name evidence="13" type="ORF">COV01_03010</name>
</gene>
<dbReference type="NCBIfam" id="TIGR01484">
    <property type="entry name" value="HAD-SF-IIB"/>
    <property type="match status" value="1"/>
</dbReference>
<feature type="active site" description="Proton donor/acceptor" evidence="10">
    <location>
        <position position="11"/>
    </location>
</feature>
<dbReference type="Proteomes" id="UP000228700">
    <property type="component" value="Unassembled WGS sequence"/>
</dbReference>
<protein>
    <recommendedName>
        <fullName evidence="5">phosphomannomutase</fullName>
        <ecNumber evidence="5">5.4.2.8</ecNumber>
    </recommendedName>
</protein>
<feature type="binding site" evidence="11">
    <location>
        <position position="174"/>
    </location>
    <ligand>
        <name>alpha-D-mannose 1-phosphate</name>
        <dbReference type="ChEBI" id="CHEBI:58409"/>
    </ligand>
</feature>
<evidence type="ECO:0000313" key="13">
    <source>
        <dbReference type="EMBL" id="PJE74044.1"/>
    </source>
</evidence>
<dbReference type="GO" id="GO:0016791">
    <property type="term" value="F:phosphatase activity"/>
    <property type="evidence" value="ECO:0007669"/>
    <property type="project" value="UniProtKB-ARBA"/>
</dbReference>
<keyword evidence="8 12" id="KW-0460">Magnesium</keyword>
<evidence type="ECO:0000256" key="1">
    <source>
        <dbReference type="ARBA" id="ARBA00004496"/>
    </source>
</evidence>
<feature type="binding site" evidence="12">
    <location>
        <position position="205"/>
    </location>
    <ligand>
        <name>Mg(2+)</name>
        <dbReference type="ChEBI" id="CHEBI:18420"/>
        <label>1</label>
    </ligand>
</feature>
<reference evidence="14" key="1">
    <citation type="submission" date="2017-09" db="EMBL/GenBank/DDBJ databases">
        <title>Depth-based differentiation of microbial function through sediment-hosted aquifers and enrichment of novel symbionts in the deep terrestrial subsurface.</title>
        <authorList>
            <person name="Probst A.J."/>
            <person name="Ladd B."/>
            <person name="Jarett J.K."/>
            <person name="Geller-Mcgrath D.E."/>
            <person name="Sieber C.M.K."/>
            <person name="Emerson J.B."/>
            <person name="Anantharaman K."/>
            <person name="Thomas B.C."/>
            <person name="Malmstrom R."/>
            <person name="Stieglmeier M."/>
            <person name="Klingl A."/>
            <person name="Woyke T."/>
            <person name="Ryan C.M."/>
            <person name="Banfield J.F."/>
        </authorList>
    </citation>
    <scope>NUCLEOTIDE SEQUENCE [LARGE SCALE GENOMIC DNA]</scope>
</reference>
<dbReference type="GO" id="GO:0005829">
    <property type="term" value="C:cytosol"/>
    <property type="evidence" value="ECO:0007669"/>
    <property type="project" value="TreeGrafter"/>
</dbReference>
<dbReference type="GO" id="GO:0006013">
    <property type="term" value="P:mannose metabolic process"/>
    <property type="evidence" value="ECO:0007669"/>
    <property type="project" value="TreeGrafter"/>
</dbReference>
<dbReference type="GO" id="GO:0006487">
    <property type="term" value="P:protein N-linked glycosylation"/>
    <property type="evidence" value="ECO:0007669"/>
    <property type="project" value="TreeGrafter"/>
</dbReference>
<dbReference type="GO" id="GO:0046872">
    <property type="term" value="F:metal ion binding"/>
    <property type="evidence" value="ECO:0007669"/>
    <property type="project" value="UniProtKB-KW"/>
</dbReference>
<sequence length="241" mass="27122">MTKKLHIFDLDNTLTESRTIIDTETSRLLCELMLYSNVAVISGAAFWQFEKQLLLGMNCNDCFKNLTILTTSGAEMWRYDMVWNKIYSNVIPEDIRIRTIRLVADVAGIPTGEETTYIEDRGSGITYSALGVTAPPEKKNLWDKDQKKRLAMVEKLLPQLPELSIRIGGTTSIDFTLSGIDKTYGVQKISEYLHIPLSECVFVGDALFPGGNDNAVERLDIDMIQTSGPEETRRIIKSFIS</sequence>
<evidence type="ECO:0000256" key="12">
    <source>
        <dbReference type="PIRSR" id="PIRSR605002-3"/>
    </source>
</evidence>
<dbReference type="PANTHER" id="PTHR10466:SF0">
    <property type="entry name" value="PHOSPHOMANNOMUTASE"/>
    <property type="match status" value="1"/>
</dbReference>
<dbReference type="SUPFAM" id="SSF56784">
    <property type="entry name" value="HAD-like"/>
    <property type="match status" value="1"/>
</dbReference>
<comment type="subunit">
    <text evidence="4">Homodimer.</text>
</comment>
<evidence type="ECO:0000256" key="3">
    <source>
        <dbReference type="ARBA" id="ARBA00009736"/>
    </source>
</evidence>
<dbReference type="GO" id="GO:0004615">
    <property type="term" value="F:phosphomannomutase activity"/>
    <property type="evidence" value="ECO:0007669"/>
    <property type="project" value="UniProtKB-EC"/>
</dbReference>
<dbReference type="AlphaFoldDB" id="A0A2M8LBR6"/>
<organism evidence="13 14">
    <name type="scientific">Candidatus Taylorbacteria bacterium CG10_big_fil_rev_8_21_14_0_10_41_48</name>
    <dbReference type="NCBI Taxonomy" id="1975024"/>
    <lineage>
        <taxon>Bacteria</taxon>
        <taxon>Candidatus Tayloriibacteriota</taxon>
    </lineage>
</organism>
<evidence type="ECO:0000256" key="9">
    <source>
        <dbReference type="ARBA" id="ARBA00023235"/>
    </source>
</evidence>
<dbReference type="EC" id="5.4.2.8" evidence="5"/>
<evidence type="ECO:0000256" key="8">
    <source>
        <dbReference type="ARBA" id="ARBA00022842"/>
    </source>
</evidence>
<accession>A0A2M8LBR6</accession>
<feature type="active site" description="Nucleophile" evidence="10">
    <location>
        <position position="9"/>
    </location>
</feature>